<proteinExistence type="predicted"/>
<keyword evidence="2" id="KW-1185">Reference proteome</keyword>
<evidence type="ECO:0000313" key="1">
    <source>
        <dbReference type="EMBL" id="KAA6438612.1"/>
    </source>
</evidence>
<dbReference type="RefSeq" id="WP_139013411.1">
    <property type="nucleotide sequence ID" value="NZ_VBSN01000049.1"/>
</dbReference>
<evidence type="ECO:0000313" key="2">
    <source>
        <dbReference type="Proteomes" id="UP000323994"/>
    </source>
</evidence>
<organism evidence="1 2">
    <name type="scientific">Dyadobacter flavalbus</name>
    <dbReference type="NCBI Taxonomy" id="2579942"/>
    <lineage>
        <taxon>Bacteria</taxon>
        <taxon>Pseudomonadati</taxon>
        <taxon>Bacteroidota</taxon>
        <taxon>Cytophagia</taxon>
        <taxon>Cytophagales</taxon>
        <taxon>Spirosomataceae</taxon>
        <taxon>Dyadobacter</taxon>
    </lineage>
</organism>
<dbReference type="Proteomes" id="UP000323994">
    <property type="component" value="Unassembled WGS sequence"/>
</dbReference>
<sequence>MSLHLLGIRHHGPGSSRHVLNALHAIRPDIILIEGPPEGENMLPWVMHADMKPPVALLAYVPDNPDQAVFYPFAAFSPEWNAVRYALQHKIPVRFIDMPLAHSLAKAQQPEIQIVPALESSEENQVPDHADILTIRKNPIAYLAEIAGFEDAEEWWEHKFEIADHPSEVFSAIASAMEALRKDLPQNKNDEEAVREAFMRKAIRTAQKEMYTNIAVICGAWHVPALSNMPKQKEDDVLLKNLPKVKVETTWIPWTNDRLSFASWYGAGLESPGWYHHAWHHPEDNGALWLSHAARVFRDHQMDISSAHIIESVRLANALAGLRQLQRPGLKEFNESILAVMCMGDPIFMKLVHQELIVGKELGQIPEGTPQVPVQRDLEQLIKKLRLKISPDEKNIKLDLRDENDLQKSILFHRLIVLNVDWAGLQHSSGKGTFREEWRLLWYPELTIKLLEKAPWGNTIEEAANKYLEHEARSCTRLDEITVLVQKALPSDLQNAAASAMKRMDELAASTADTTVLMNAFVPLVRISRYGNVRKTDLDAVNLILKAIFYRISAGLPLSCTGIDEEQAAVITEKIKDVNQSVLLLDDEELKTAWIETIRKMTALTHAAPKVQGYCCKTLYDAHVLDNEAMSAEFSKALSINNNPDFSAAWLEGFLNDAATVLILDDNIWNIVNKWLLGLEEAVFLQIIPLLRRTFSIYSNVEKRKIAQRVNQVKAETGHIPTQTEIDEERAKQVLPLLEKLMGV</sequence>
<accession>A0A5M8QX79</accession>
<dbReference type="PANTHER" id="PTHR30634">
    <property type="entry name" value="OUTER MEMBRANE LOLAB LIPOPROTEIN INSERTION APPARATUS"/>
    <property type="match status" value="1"/>
</dbReference>
<dbReference type="EMBL" id="VBSN01000049">
    <property type="protein sequence ID" value="KAA6438612.1"/>
    <property type="molecule type" value="Genomic_DNA"/>
</dbReference>
<dbReference type="InterPro" id="IPR050458">
    <property type="entry name" value="LolB"/>
</dbReference>
<comment type="caution">
    <text evidence="1">The sequence shown here is derived from an EMBL/GenBank/DDBJ whole genome shotgun (WGS) entry which is preliminary data.</text>
</comment>
<dbReference type="Pfam" id="PF18934">
    <property type="entry name" value="DUF5682"/>
    <property type="match status" value="1"/>
</dbReference>
<dbReference type="PANTHER" id="PTHR30634:SF14">
    <property type="match status" value="1"/>
</dbReference>
<dbReference type="AlphaFoldDB" id="A0A5M8QX79"/>
<dbReference type="InterPro" id="IPR043737">
    <property type="entry name" value="DUF5682"/>
</dbReference>
<reference evidence="1 2" key="1">
    <citation type="submission" date="2019-05" db="EMBL/GenBank/DDBJ databases">
        <authorList>
            <person name="Qu J.-H."/>
        </authorList>
    </citation>
    <scope>NUCLEOTIDE SEQUENCE [LARGE SCALE GENOMIC DNA]</scope>
    <source>
        <strain evidence="1 2">NS28</strain>
    </source>
</reference>
<dbReference type="OrthoDB" id="9768066at2"/>
<gene>
    <name evidence="1" type="ORF">FEM33_18275</name>
</gene>
<protein>
    <submittedName>
        <fullName evidence="1">Uncharacterized protein</fullName>
    </submittedName>
</protein>
<name>A0A5M8QX79_9BACT</name>